<organism evidence="9 10">
    <name type="scientific">Candidatus Methylacidiphilum infernorum</name>
    <dbReference type="NCBI Taxonomy" id="511746"/>
    <lineage>
        <taxon>Bacteria</taxon>
        <taxon>Pseudomonadati</taxon>
        <taxon>Verrucomicrobiota</taxon>
        <taxon>Methylacidiphilae</taxon>
        <taxon>Methylacidiphilales</taxon>
        <taxon>Methylacidiphilaceae</taxon>
        <taxon>Methylacidiphilum (ex Ratnadevi et al. 2023)</taxon>
    </lineage>
</organism>
<dbReference type="InterPro" id="IPR006156">
    <property type="entry name" value="Dihydroneopterin_aldolase"/>
</dbReference>
<evidence type="ECO:0000256" key="1">
    <source>
        <dbReference type="ARBA" id="ARBA00001353"/>
    </source>
</evidence>
<dbReference type="Pfam" id="PF12694">
    <property type="entry name" value="cpYpsA"/>
    <property type="match status" value="1"/>
</dbReference>
<keyword evidence="10" id="KW-1185">Reference proteome</keyword>
<dbReference type="EC" id="4.1.2.25" evidence="4"/>
<dbReference type="Pfam" id="PF02152">
    <property type="entry name" value="FolB"/>
    <property type="match status" value="1"/>
</dbReference>
<dbReference type="InterPro" id="IPR006157">
    <property type="entry name" value="FolB_dom"/>
</dbReference>
<comment type="pathway">
    <text evidence="2">Cofactor biosynthesis; tetrahydrofolate biosynthesis; 2-amino-4-hydroxy-6-hydroxymethyl-7,8-dihydropteridine diphosphate from 7,8-dihydroneopterin triphosphate: step 3/4.</text>
</comment>
<name>A0ABX7PXC4_9BACT</name>
<proteinExistence type="inferred from homology"/>
<evidence type="ECO:0000256" key="7">
    <source>
        <dbReference type="ARBA" id="ARBA00032903"/>
    </source>
</evidence>
<evidence type="ECO:0000256" key="2">
    <source>
        <dbReference type="ARBA" id="ARBA00005013"/>
    </source>
</evidence>
<evidence type="ECO:0000256" key="3">
    <source>
        <dbReference type="ARBA" id="ARBA00005708"/>
    </source>
</evidence>
<dbReference type="Proteomes" id="UP000663088">
    <property type="component" value="Chromosome"/>
</dbReference>
<dbReference type="InterPro" id="IPR043133">
    <property type="entry name" value="GTP-CH-I_C/QueF"/>
</dbReference>
<dbReference type="NCBIfam" id="TIGR00526">
    <property type="entry name" value="folB_dom"/>
    <property type="match status" value="1"/>
</dbReference>
<protein>
    <recommendedName>
        <fullName evidence="4">dihydroneopterin aldolase</fullName>
        <ecNumber evidence="4">4.1.2.25</ecNumber>
    </recommendedName>
    <alternativeName>
        <fullName evidence="7">7,8-dihydroneopterin aldolase</fullName>
    </alternativeName>
</protein>
<keyword evidence="5" id="KW-0289">Folate biosynthesis</keyword>
<comment type="similarity">
    <text evidence="3">Belongs to the DHNA family.</text>
</comment>
<dbReference type="PANTHER" id="PTHR42844:SF1">
    <property type="entry name" value="DIHYDRONEOPTERIN ALDOLASE 1-RELATED"/>
    <property type="match status" value="1"/>
</dbReference>
<dbReference type="EMBL" id="CP065956">
    <property type="protein sequence ID" value="QSR87318.1"/>
    <property type="molecule type" value="Genomic_DNA"/>
</dbReference>
<gene>
    <name evidence="9" type="ORF">EM20IM_03025</name>
</gene>
<evidence type="ECO:0000313" key="9">
    <source>
        <dbReference type="EMBL" id="QSR87318.1"/>
    </source>
</evidence>
<evidence type="ECO:0000256" key="5">
    <source>
        <dbReference type="ARBA" id="ARBA00022909"/>
    </source>
</evidence>
<dbReference type="RefSeq" id="WP_206847766.1">
    <property type="nucleotide sequence ID" value="NZ_CP065956.1"/>
</dbReference>
<comment type="catalytic activity">
    <reaction evidence="1">
        <text>7,8-dihydroneopterin = 6-hydroxymethyl-7,8-dihydropterin + glycolaldehyde</text>
        <dbReference type="Rhea" id="RHEA:10540"/>
        <dbReference type="ChEBI" id="CHEBI:17001"/>
        <dbReference type="ChEBI" id="CHEBI:17071"/>
        <dbReference type="ChEBI" id="CHEBI:44841"/>
        <dbReference type="EC" id="4.1.2.25"/>
    </reaction>
</comment>
<keyword evidence="6" id="KW-0456">Lyase</keyword>
<evidence type="ECO:0000256" key="4">
    <source>
        <dbReference type="ARBA" id="ARBA00013043"/>
    </source>
</evidence>
<evidence type="ECO:0000259" key="8">
    <source>
        <dbReference type="SMART" id="SM00905"/>
    </source>
</evidence>
<dbReference type="Gene3D" id="3.40.50.450">
    <property type="match status" value="1"/>
</dbReference>
<dbReference type="Gene3D" id="3.30.1130.10">
    <property type="match status" value="1"/>
</dbReference>
<feature type="domain" description="Dihydroneopterin aldolase/epimerase" evidence="8">
    <location>
        <begin position="186"/>
        <end position="298"/>
    </location>
</feature>
<dbReference type="SUPFAM" id="SSF55620">
    <property type="entry name" value="Tetrahydrobiopterin biosynthesis enzymes-like"/>
    <property type="match status" value="1"/>
</dbReference>
<evidence type="ECO:0000256" key="6">
    <source>
        <dbReference type="ARBA" id="ARBA00023239"/>
    </source>
</evidence>
<reference evidence="9 10" key="1">
    <citation type="submission" date="2020-12" db="EMBL/GenBank/DDBJ databases">
        <authorList>
            <person name="Awala S.I."/>
            <person name="Gwak J.-H."/>
            <person name="Kim S.-J."/>
            <person name="Rhee S.-K."/>
        </authorList>
    </citation>
    <scope>NUCLEOTIDE SEQUENCE [LARGE SCALE GENOMIC DNA]</scope>
    <source>
        <strain evidence="9 10">IT5</strain>
    </source>
</reference>
<dbReference type="InterPro" id="IPR024755">
    <property type="entry name" value="cpYpsA"/>
</dbReference>
<dbReference type="SMART" id="SM00905">
    <property type="entry name" value="FolB"/>
    <property type="match status" value="1"/>
</dbReference>
<evidence type="ECO:0000313" key="10">
    <source>
        <dbReference type="Proteomes" id="UP000663088"/>
    </source>
</evidence>
<accession>A0ABX7PXC4</accession>
<sequence>MIRKIVSGGQTGADRAALDWAIAKGIAHGGWCPKGRLSEAGVIPSKYQLCETPSSSYTTRTAWNVWDSDGTLIVTLDPTLTEGSLATQKFAENFGKPCLHVHEKLPEKELKIKDFLFSNAIEILNVGGSRESKEKGIYEFCYRLLDRSIEKEMLPESFFQYPYHGLVKAFKQGRRENRFSSSPDVIHIEDLTIETCIGATEEERRNKQQIRLSLDIYVAPSTIRKAWMTDNLADTLDYALIKEKVEALASSKPRKLIETLAEEIAEELLKLPLVLGLKIRVTKFPFPNVGSVSLIIERFEGTPMNQIKPS</sequence>
<dbReference type="PANTHER" id="PTHR42844">
    <property type="entry name" value="DIHYDRONEOPTERIN ALDOLASE 1-RELATED"/>
    <property type="match status" value="1"/>
</dbReference>